<sequence>MECNLLETKIEQQTMVMEEQSVSSVGHEME</sequence>
<evidence type="ECO:0000313" key="2">
    <source>
        <dbReference type="Proteomes" id="UP000001218"/>
    </source>
</evidence>
<accession>K5Y388</accession>
<gene>
    <name evidence="1" type="ORF">HMPREF1077_02674</name>
</gene>
<evidence type="ECO:0000313" key="1">
    <source>
        <dbReference type="EMBL" id="EKN07562.1"/>
    </source>
</evidence>
<reference evidence="1 2" key="1">
    <citation type="submission" date="2012-02" db="EMBL/GenBank/DDBJ databases">
        <title>The Genome Sequence of Parabacteroides johnsonii CL02T12C29.</title>
        <authorList>
            <consortium name="The Broad Institute Genome Sequencing Platform"/>
            <person name="Earl A."/>
            <person name="Ward D."/>
            <person name="Feldgarden M."/>
            <person name="Gevers D."/>
            <person name="Zitomersky N.L."/>
            <person name="Coyne M.J."/>
            <person name="Comstock L.E."/>
            <person name="Young S.K."/>
            <person name="Zeng Q."/>
            <person name="Gargeya S."/>
            <person name="Fitzgerald M."/>
            <person name="Haas B."/>
            <person name="Abouelleil A."/>
            <person name="Alvarado L."/>
            <person name="Arachchi H.M."/>
            <person name="Berlin A."/>
            <person name="Chapman S.B."/>
            <person name="Gearin G."/>
            <person name="Goldberg J."/>
            <person name="Griggs A."/>
            <person name="Gujja S."/>
            <person name="Hansen M."/>
            <person name="Heiman D."/>
            <person name="Howarth C."/>
            <person name="Larimer J."/>
            <person name="Lui A."/>
            <person name="MacDonald P.J.P."/>
            <person name="McCowen C."/>
            <person name="Montmayeur A."/>
            <person name="Murphy C."/>
            <person name="Neiman D."/>
            <person name="Pearson M."/>
            <person name="Priest M."/>
            <person name="Roberts A."/>
            <person name="Saif S."/>
            <person name="Shea T."/>
            <person name="Sisk P."/>
            <person name="Stolte C."/>
            <person name="Sykes S."/>
            <person name="Wortman J."/>
            <person name="Nusbaum C."/>
            <person name="Birren B."/>
        </authorList>
    </citation>
    <scope>NUCLEOTIDE SEQUENCE [LARGE SCALE GENOMIC DNA]</scope>
    <source>
        <strain evidence="1 2">CL02T12C29</strain>
    </source>
</reference>
<dbReference type="HOGENOM" id="CLU_3404717_0_0_10"/>
<dbReference type="AlphaFoldDB" id="K5Y388"/>
<organism evidence="1 2">
    <name type="scientific">Parabacteroides johnsonii CL02T12C29</name>
    <dbReference type="NCBI Taxonomy" id="999419"/>
    <lineage>
        <taxon>Bacteria</taxon>
        <taxon>Pseudomonadati</taxon>
        <taxon>Bacteroidota</taxon>
        <taxon>Bacteroidia</taxon>
        <taxon>Bacteroidales</taxon>
        <taxon>Tannerellaceae</taxon>
        <taxon>Parabacteroides</taxon>
    </lineage>
</organism>
<protein>
    <submittedName>
        <fullName evidence="1">Uncharacterized protein</fullName>
    </submittedName>
</protein>
<proteinExistence type="predicted"/>
<dbReference type="Proteomes" id="UP000001218">
    <property type="component" value="Unassembled WGS sequence"/>
</dbReference>
<dbReference type="EMBL" id="AGZP01000027">
    <property type="protein sequence ID" value="EKN07562.1"/>
    <property type="molecule type" value="Genomic_DNA"/>
</dbReference>
<name>K5Y388_9BACT</name>
<comment type="caution">
    <text evidence="1">The sequence shown here is derived from an EMBL/GenBank/DDBJ whole genome shotgun (WGS) entry which is preliminary data.</text>
</comment>